<evidence type="ECO:0000313" key="1">
    <source>
        <dbReference type="EMBL" id="ADY58780.1"/>
    </source>
</evidence>
<keyword evidence="2" id="KW-1185">Reference proteome</keyword>
<protein>
    <submittedName>
        <fullName evidence="1">Uncharacterized protein</fullName>
    </submittedName>
</protein>
<name>F0SLN9_RUBBR</name>
<dbReference type="Proteomes" id="UP000006860">
    <property type="component" value="Chromosome"/>
</dbReference>
<sequence>MTISPHVTATERRMCLNHYTCYRCGEHWTDAWDCQVDDDCPHCGARHCSPVESEDLVVSDDRSRTQPLRITKDYEMKNVLVIVSGGVVQDVVCPDGVTVVVRDFDVEGVEDEAITTEGNERFIESVWSAGRDEPE</sequence>
<evidence type="ECO:0000313" key="2">
    <source>
        <dbReference type="Proteomes" id="UP000006860"/>
    </source>
</evidence>
<dbReference type="STRING" id="756272.Plabr_1164"/>
<gene>
    <name evidence="1" type="ordered locus">Plabr_1164</name>
</gene>
<organism evidence="1 2">
    <name type="scientific">Rubinisphaera brasiliensis (strain ATCC 49424 / DSM 5305 / JCM 21570 / IAM 15109 / NBRC 103401 / IFAM 1448)</name>
    <name type="common">Planctomyces brasiliensis</name>
    <dbReference type="NCBI Taxonomy" id="756272"/>
    <lineage>
        <taxon>Bacteria</taxon>
        <taxon>Pseudomonadati</taxon>
        <taxon>Planctomycetota</taxon>
        <taxon>Planctomycetia</taxon>
        <taxon>Planctomycetales</taxon>
        <taxon>Planctomycetaceae</taxon>
        <taxon>Rubinisphaera</taxon>
    </lineage>
</organism>
<dbReference type="eggNOG" id="ENOG502ZGIY">
    <property type="taxonomic scope" value="Bacteria"/>
</dbReference>
<dbReference type="HOGENOM" id="CLU_1936558_0_0_0"/>
<dbReference type="EMBL" id="CP002546">
    <property type="protein sequence ID" value="ADY58780.1"/>
    <property type="molecule type" value="Genomic_DNA"/>
</dbReference>
<proteinExistence type="predicted"/>
<reference evidence="2" key="1">
    <citation type="submission" date="2011-02" db="EMBL/GenBank/DDBJ databases">
        <title>The complete genome of Planctomyces brasiliensis DSM 5305.</title>
        <authorList>
            <person name="Lucas S."/>
            <person name="Copeland A."/>
            <person name="Lapidus A."/>
            <person name="Bruce D."/>
            <person name="Goodwin L."/>
            <person name="Pitluck S."/>
            <person name="Kyrpides N."/>
            <person name="Mavromatis K."/>
            <person name="Pagani I."/>
            <person name="Ivanova N."/>
            <person name="Ovchinnikova G."/>
            <person name="Lu M."/>
            <person name="Detter J.C."/>
            <person name="Han C."/>
            <person name="Land M."/>
            <person name="Hauser L."/>
            <person name="Markowitz V."/>
            <person name="Cheng J.-F."/>
            <person name="Hugenholtz P."/>
            <person name="Woyke T."/>
            <person name="Wu D."/>
            <person name="Tindall B."/>
            <person name="Pomrenke H.G."/>
            <person name="Brambilla E."/>
            <person name="Klenk H.-P."/>
            <person name="Eisen J.A."/>
        </authorList>
    </citation>
    <scope>NUCLEOTIDE SEQUENCE [LARGE SCALE GENOMIC DNA]</scope>
    <source>
        <strain evidence="2">ATCC 49424 / DSM 5305 / JCM 21570 / NBRC 103401 / IFAM 1448</strain>
    </source>
</reference>
<dbReference type="AlphaFoldDB" id="F0SLN9"/>
<dbReference type="OrthoDB" id="5796257at2"/>
<dbReference type="KEGG" id="pbs:Plabr_1164"/>
<accession>F0SLN9</accession>